<dbReference type="Proteomes" id="UP000298347">
    <property type="component" value="Unassembled WGS sequence"/>
</dbReference>
<sequence length="151" mass="17589">MKDLNRDPALEQIEHEVVMLLRRADFKKTLDGAENNLFRSGYLILNLLQQTSPLAVRELADHFQLDVSTVSRQIKALENRHLVERRIGEHDGRVNQIFITDAGKRSVVKLKKERLMVYDSLLAGWSEEEKAVFADHLARLNRKIESRHRLH</sequence>
<proteinExistence type="predicted"/>
<dbReference type="AlphaFoldDB" id="A0A4Z0GLR4"/>
<organism evidence="5 6">
    <name type="scientific">Sporolactobacillus shoreae</name>
    <dbReference type="NCBI Taxonomy" id="1465501"/>
    <lineage>
        <taxon>Bacteria</taxon>
        <taxon>Bacillati</taxon>
        <taxon>Bacillota</taxon>
        <taxon>Bacilli</taxon>
        <taxon>Bacillales</taxon>
        <taxon>Sporolactobacillaceae</taxon>
        <taxon>Sporolactobacillus</taxon>
    </lineage>
</organism>
<dbReference type="OrthoDB" id="2389730at2"/>
<evidence type="ECO:0000313" key="5">
    <source>
        <dbReference type="EMBL" id="TGA97933.1"/>
    </source>
</evidence>
<keyword evidence="2" id="KW-0238">DNA-binding</keyword>
<keyword evidence="6" id="KW-1185">Reference proteome</keyword>
<keyword evidence="1" id="KW-0805">Transcription regulation</keyword>
<dbReference type="PRINTS" id="PR00598">
    <property type="entry name" value="HTHMARR"/>
</dbReference>
<dbReference type="PROSITE" id="PS50995">
    <property type="entry name" value="HTH_MARR_2"/>
    <property type="match status" value="1"/>
</dbReference>
<reference evidence="5 6" key="1">
    <citation type="journal article" date="2015" name="Int. J. Syst. Evol. Microbiol.">
        <title>Sporolactobacillus shoreae sp. nov. and Sporolactobacillus spathodeae sp. nov., two spore-forming lactic acid bacteria isolated from tree barks in Thailand.</title>
        <authorList>
            <person name="Thamacharoensuk T."/>
            <person name="Kitahara M."/>
            <person name="Ohkuma M."/>
            <person name="Thongchul N."/>
            <person name="Tanasupawat S."/>
        </authorList>
    </citation>
    <scope>NUCLEOTIDE SEQUENCE [LARGE SCALE GENOMIC DNA]</scope>
    <source>
        <strain evidence="5 6">BK92</strain>
    </source>
</reference>
<feature type="domain" description="HTH marR-type" evidence="4">
    <location>
        <begin position="10"/>
        <end position="142"/>
    </location>
</feature>
<dbReference type="SUPFAM" id="SSF46785">
    <property type="entry name" value="Winged helix' DNA-binding domain"/>
    <property type="match status" value="1"/>
</dbReference>
<dbReference type="EMBL" id="SRJD01000010">
    <property type="protein sequence ID" value="TGA97933.1"/>
    <property type="molecule type" value="Genomic_DNA"/>
</dbReference>
<dbReference type="PANTHER" id="PTHR42756:SF1">
    <property type="entry name" value="TRANSCRIPTIONAL REPRESSOR OF EMRAB OPERON"/>
    <property type="match status" value="1"/>
</dbReference>
<evidence type="ECO:0000313" key="6">
    <source>
        <dbReference type="Proteomes" id="UP000298347"/>
    </source>
</evidence>
<dbReference type="GO" id="GO:0003677">
    <property type="term" value="F:DNA binding"/>
    <property type="evidence" value="ECO:0007669"/>
    <property type="project" value="UniProtKB-KW"/>
</dbReference>
<dbReference type="SMART" id="SM00347">
    <property type="entry name" value="HTH_MARR"/>
    <property type="match status" value="1"/>
</dbReference>
<keyword evidence="3" id="KW-0804">Transcription</keyword>
<evidence type="ECO:0000256" key="2">
    <source>
        <dbReference type="ARBA" id="ARBA00023125"/>
    </source>
</evidence>
<evidence type="ECO:0000256" key="3">
    <source>
        <dbReference type="ARBA" id="ARBA00023163"/>
    </source>
</evidence>
<dbReference type="Pfam" id="PF01047">
    <property type="entry name" value="MarR"/>
    <property type="match status" value="1"/>
</dbReference>
<dbReference type="InterPro" id="IPR000835">
    <property type="entry name" value="HTH_MarR-typ"/>
</dbReference>
<dbReference type="RefSeq" id="WP_135348596.1">
    <property type="nucleotide sequence ID" value="NZ_SRJD01000010.1"/>
</dbReference>
<gene>
    <name evidence="5" type="ORF">E4665_09680</name>
</gene>
<evidence type="ECO:0000259" key="4">
    <source>
        <dbReference type="PROSITE" id="PS50995"/>
    </source>
</evidence>
<dbReference type="InterPro" id="IPR011991">
    <property type="entry name" value="ArsR-like_HTH"/>
</dbReference>
<accession>A0A4Z0GLR4</accession>
<protein>
    <submittedName>
        <fullName evidence="5">MarR family transcriptional regulator</fullName>
    </submittedName>
</protein>
<dbReference type="Gene3D" id="1.10.10.10">
    <property type="entry name" value="Winged helix-like DNA-binding domain superfamily/Winged helix DNA-binding domain"/>
    <property type="match status" value="1"/>
</dbReference>
<comment type="caution">
    <text evidence="5">The sequence shown here is derived from an EMBL/GenBank/DDBJ whole genome shotgun (WGS) entry which is preliminary data.</text>
</comment>
<dbReference type="PANTHER" id="PTHR42756">
    <property type="entry name" value="TRANSCRIPTIONAL REGULATOR, MARR"/>
    <property type="match status" value="1"/>
</dbReference>
<evidence type="ECO:0000256" key="1">
    <source>
        <dbReference type="ARBA" id="ARBA00023015"/>
    </source>
</evidence>
<dbReference type="InterPro" id="IPR036388">
    <property type="entry name" value="WH-like_DNA-bd_sf"/>
</dbReference>
<dbReference type="GO" id="GO:0003700">
    <property type="term" value="F:DNA-binding transcription factor activity"/>
    <property type="evidence" value="ECO:0007669"/>
    <property type="project" value="InterPro"/>
</dbReference>
<dbReference type="InterPro" id="IPR036390">
    <property type="entry name" value="WH_DNA-bd_sf"/>
</dbReference>
<name>A0A4Z0GLR4_9BACL</name>
<dbReference type="CDD" id="cd00090">
    <property type="entry name" value="HTH_ARSR"/>
    <property type="match status" value="1"/>
</dbReference>